<dbReference type="CDD" id="cd00267">
    <property type="entry name" value="ABC_ATPase"/>
    <property type="match status" value="1"/>
</dbReference>
<organism evidence="3 4">
    <name type="scientific">Occultella aeris</name>
    <dbReference type="NCBI Taxonomy" id="2761496"/>
    <lineage>
        <taxon>Bacteria</taxon>
        <taxon>Bacillati</taxon>
        <taxon>Actinomycetota</taxon>
        <taxon>Actinomycetes</taxon>
        <taxon>Micrococcales</taxon>
        <taxon>Ruaniaceae</taxon>
        <taxon>Occultella</taxon>
    </lineage>
</organism>
<dbReference type="Gene3D" id="3.40.50.300">
    <property type="entry name" value="P-loop containing nucleotide triphosphate hydrolases"/>
    <property type="match status" value="2"/>
</dbReference>
<dbReference type="EMBL" id="CACRYJ010000025">
    <property type="protein sequence ID" value="VZO36672.1"/>
    <property type="molecule type" value="Genomic_DNA"/>
</dbReference>
<dbReference type="GO" id="GO:0006302">
    <property type="term" value="P:double-strand break repair"/>
    <property type="evidence" value="ECO:0007669"/>
    <property type="project" value="InterPro"/>
</dbReference>
<dbReference type="AlphaFoldDB" id="A0A7M4DIA3"/>
<dbReference type="Proteomes" id="UP000419743">
    <property type="component" value="Unassembled WGS sequence"/>
</dbReference>
<evidence type="ECO:0000313" key="3">
    <source>
        <dbReference type="EMBL" id="VZO36672.1"/>
    </source>
</evidence>
<feature type="compositionally biased region" description="Gly residues" evidence="1">
    <location>
        <begin position="200"/>
        <end position="225"/>
    </location>
</feature>
<comment type="caution">
    <text evidence="3">The sequence shown here is derived from an EMBL/GenBank/DDBJ whole genome shotgun (WGS) entry which is preliminary data.</text>
</comment>
<gene>
    <name evidence="3" type="ORF">HALOF300_01854</name>
</gene>
<dbReference type="InterPro" id="IPR003959">
    <property type="entry name" value="ATPase_AAA_core"/>
</dbReference>
<dbReference type="PANTHER" id="PTHR43581:SF2">
    <property type="entry name" value="EXCINUCLEASE ATPASE SUBUNIT"/>
    <property type="match status" value="1"/>
</dbReference>
<evidence type="ECO:0000259" key="2">
    <source>
        <dbReference type="SMART" id="SM00382"/>
    </source>
</evidence>
<dbReference type="GO" id="GO:0016887">
    <property type="term" value="F:ATP hydrolysis activity"/>
    <property type="evidence" value="ECO:0007669"/>
    <property type="project" value="InterPro"/>
</dbReference>
<evidence type="ECO:0000256" key="1">
    <source>
        <dbReference type="SAM" id="MobiDB-lite"/>
    </source>
</evidence>
<dbReference type="InterPro" id="IPR051396">
    <property type="entry name" value="Bact_Antivir_Def_Nuclease"/>
</dbReference>
<dbReference type="InterPro" id="IPR003593">
    <property type="entry name" value="AAA+_ATPase"/>
</dbReference>
<dbReference type="InterPro" id="IPR038729">
    <property type="entry name" value="Rad50/SbcC_AAA"/>
</dbReference>
<dbReference type="Pfam" id="PF13304">
    <property type="entry name" value="AAA_21"/>
    <property type="match status" value="1"/>
</dbReference>
<dbReference type="GO" id="GO:0005524">
    <property type="term" value="F:ATP binding"/>
    <property type="evidence" value="ECO:0007669"/>
    <property type="project" value="InterPro"/>
</dbReference>
<name>A0A7M4DIA3_9MICO</name>
<feature type="domain" description="AAA+ ATPase" evidence="2">
    <location>
        <begin position="304"/>
        <end position="568"/>
    </location>
</feature>
<dbReference type="PANTHER" id="PTHR43581">
    <property type="entry name" value="ATP/GTP PHOSPHATASE"/>
    <property type="match status" value="1"/>
</dbReference>
<keyword evidence="4" id="KW-1185">Reference proteome</keyword>
<proteinExistence type="predicted"/>
<protein>
    <submittedName>
        <fullName evidence="3">Recombination protein F</fullName>
    </submittedName>
</protein>
<accession>A0A7M4DIA3</accession>
<dbReference type="Gene3D" id="1.10.30.50">
    <property type="match status" value="1"/>
</dbReference>
<dbReference type="Pfam" id="PF13476">
    <property type="entry name" value="AAA_23"/>
    <property type="match status" value="1"/>
</dbReference>
<dbReference type="SMART" id="SM00382">
    <property type="entry name" value="AAA"/>
    <property type="match status" value="1"/>
</dbReference>
<feature type="region of interest" description="Disordered" evidence="1">
    <location>
        <begin position="1"/>
        <end position="38"/>
    </location>
</feature>
<feature type="compositionally biased region" description="Basic and acidic residues" evidence="1">
    <location>
        <begin position="1"/>
        <end position="21"/>
    </location>
</feature>
<dbReference type="SUPFAM" id="SSF52540">
    <property type="entry name" value="P-loop containing nucleoside triphosphate hydrolases"/>
    <property type="match status" value="1"/>
</dbReference>
<sequence length="697" mass="75486">MRLVRPAEPEEFARARSEHPTSPETAGEYRPLAKSAREDVQPAPAVVAALLAMTGERCAYCETPIDSDSVVVTHHRPPGNAVGEDGTVSPDHYRWLEYTWSNLLPACADCVRAKGSRFPVRGVRSDAPEPWTVEDALLLDPGREDLAAHLLYQVDGTVAGTTERGRVTIEVLALNRSSLVARRASSIEPERPMSRPHAGGRPGARPGGPGAPAPGGGPGAAGPGLGDPTANLTPDAFPSMTERGVGHTPAMALPRASYDLNLPLAPTQATSYYGATKWIDRVVIGNFRPIRDLDLDFSTSTSEHGPWTVLLGENGCGKSSILHAIALTLIGGAYRRELAMDAGAYLRHRARVGRVQVYLTGDPQPFELTWGTGDTDFTGPEAAPVLLLGYGATRMLPRGPASARPDRPDRSGAWVDNLFDPFRPLTDPTSWLLSLPEPVFTDVAAGLADLLALEDTAEIEADRRRKVVRIHQHSSVAELTELSDGYQSMLVLACDVLRTVLTRWEQVGLAEGIVLIDELGAHLHPRWRMRIVTALRTLMPRVQFIVSTHDPLCLRGLLDGEVTVIRRNAEADVIAITDLPSVQGMRVDQLLTSEHFGLGSTDDPELDDLWAQYYQLQGLSERGADQEAQLAHVRARLDAIGVLGSTERDRLLLASADEFIARRRQVGDEATRTSAEVTSELAALWTARLPGAPGAQR</sequence>
<dbReference type="RefSeq" id="WP_156740661.1">
    <property type="nucleotide sequence ID" value="NZ_CACRYJ010000025.1"/>
</dbReference>
<dbReference type="InterPro" id="IPR027417">
    <property type="entry name" value="P-loop_NTPase"/>
</dbReference>
<feature type="region of interest" description="Disordered" evidence="1">
    <location>
        <begin position="182"/>
        <end position="247"/>
    </location>
</feature>
<evidence type="ECO:0000313" key="4">
    <source>
        <dbReference type="Proteomes" id="UP000419743"/>
    </source>
</evidence>
<reference evidence="3 4" key="1">
    <citation type="submission" date="2019-11" db="EMBL/GenBank/DDBJ databases">
        <authorList>
            <person name="Criscuolo A."/>
        </authorList>
    </citation>
    <scope>NUCLEOTIDE SEQUENCE [LARGE SCALE GENOMIC DNA]</scope>
    <source>
        <strain evidence="3">CIP111667</strain>
    </source>
</reference>